<dbReference type="EMBL" id="LR798327">
    <property type="protein sequence ID" value="CAB5223934.1"/>
    <property type="molecule type" value="Genomic_DNA"/>
</dbReference>
<gene>
    <name evidence="1" type="ORF">UFOVP705_61</name>
    <name evidence="2" type="ORF">UFOVP736_20</name>
</gene>
<dbReference type="EMBL" id="LR796685">
    <property type="protein sequence ID" value="CAB4159216.1"/>
    <property type="molecule type" value="Genomic_DNA"/>
</dbReference>
<evidence type="ECO:0000313" key="1">
    <source>
        <dbReference type="EMBL" id="CAB4159216.1"/>
    </source>
</evidence>
<accession>A0A6J7X0G6</accession>
<proteinExistence type="predicted"/>
<name>A0A6J7X0G6_9CAUD</name>
<organism evidence="2">
    <name type="scientific">uncultured Caudovirales phage</name>
    <dbReference type="NCBI Taxonomy" id="2100421"/>
    <lineage>
        <taxon>Viruses</taxon>
        <taxon>Duplodnaviria</taxon>
        <taxon>Heunggongvirae</taxon>
        <taxon>Uroviricota</taxon>
        <taxon>Caudoviricetes</taxon>
        <taxon>Peduoviridae</taxon>
        <taxon>Maltschvirus</taxon>
        <taxon>Maltschvirus maltsch</taxon>
    </lineage>
</organism>
<evidence type="ECO:0000313" key="2">
    <source>
        <dbReference type="EMBL" id="CAB5223934.1"/>
    </source>
</evidence>
<protein>
    <submittedName>
        <fullName evidence="2">Uncharacterized protein</fullName>
    </submittedName>
</protein>
<sequence length="46" mass="5177">MKMTYKILMYLALVGSMKTCAVTYQGQYGNYTATPNGLLIQPHYAK</sequence>
<reference evidence="2" key="1">
    <citation type="submission" date="2020-05" db="EMBL/GenBank/DDBJ databases">
        <authorList>
            <person name="Chiriac C."/>
            <person name="Salcher M."/>
            <person name="Ghai R."/>
            <person name="Kavagutti S V."/>
        </authorList>
    </citation>
    <scope>NUCLEOTIDE SEQUENCE</scope>
</reference>